<feature type="domain" description="Histidine kinase/HSP90-like ATPase" evidence="2">
    <location>
        <begin position="284"/>
        <end position="393"/>
    </location>
</feature>
<keyword evidence="3" id="KW-0808">Transferase</keyword>
<dbReference type="InterPro" id="IPR003594">
    <property type="entry name" value="HATPase_dom"/>
</dbReference>
<dbReference type="SUPFAM" id="SSF55874">
    <property type="entry name" value="ATPase domain of HSP90 chaperone/DNA topoisomerase II/histidine kinase"/>
    <property type="match status" value="1"/>
</dbReference>
<dbReference type="RefSeq" id="WP_345500785.1">
    <property type="nucleotide sequence ID" value="NZ_BAABLO010000001.1"/>
</dbReference>
<dbReference type="Pfam" id="PF06580">
    <property type="entry name" value="His_kinase"/>
    <property type="match status" value="1"/>
</dbReference>
<evidence type="ECO:0000256" key="1">
    <source>
        <dbReference type="SAM" id="Phobius"/>
    </source>
</evidence>
<dbReference type="PANTHER" id="PTHR34220:SF7">
    <property type="entry name" value="SENSOR HISTIDINE KINASE YPDA"/>
    <property type="match status" value="1"/>
</dbReference>
<keyword evidence="3" id="KW-0418">Kinase</keyword>
<organism evidence="3 4">
    <name type="scientific">Pedococcus ginsenosidimutans</name>
    <dbReference type="NCBI Taxonomy" id="490570"/>
    <lineage>
        <taxon>Bacteria</taxon>
        <taxon>Bacillati</taxon>
        <taxon>Actinomycetota</taxon>
        <taxon>Actinomycetes</taxon>
        <taxon>Micrococcales</taxon>
        <taxon>Intrasporangiaceae</taxon>
        <taxon>Pedococcus</taxon>
    </lineage>
</organism>
<evidence type="ECO:0000313" key="3">
    <source>
        <dbReference type="EMBL" id="GAA4711038.1"/>
    </source>
</evidence>
<dbReference type="PANTHER" id="PTHR34220">
    <property type="entry name" value="SENSOR HISTIDINE KINASE YPDA"/>
    <property type="match status" value="1"/>
</dbReference>
<protein>
    <submittedName>
        <fullName evidence="3">Histidine kinase</fullName>
    </submittedName>
</protein>
<keyword evidence="1" id="KW-1133">Transmembrane helix</keyword>
<feature type="transmembrane region" description="Helical" evidence="1">
    <location>
        <begin position="6"/>
        <end position="27"/>
    </location>
</feature>
<dbReference type="SMART" id="SM00387">
    <property type="entry name" value="HATPase_c"/>
    <property type="match status" value="1"/>
</dbReference>
<reference evidence="4" key="1">
    <citation type="journal article" date="2019" name="Int. J. Syst. Evol. Microbiol.">
        <title>The Global Catalogue of Microorganisms (GCM) 10K type strain sequencing project: providing services to taxonomists for standard genome sequencing and annotation.</title>
        <authorList>
            <consortium name="The Broad Institute Genomics Platform"/>
            <consortium name="The Broad Institute Genome Sequencing Center for Infectious Disease"/>
            <person name="Wu L."/>
            <person name="Ma J."/>
        </authorList>
    </citation>
    <scope>NUCLEOTIDE SEQUENCE [LARGE SCALE GENOMIC DNA]</scope>
    <source>
        <strain evidence="4">JCM 18961</strain>
    </source>
</reference>
<dbReference type="Gene3D" id="3.30.565.10">
    <property type="entry name" value="Histidine kinase-like ATPase, C-terminal domain"/>
    <property type="match status" value="1"/>
</dbReference>
<sequence length="400" mass="42222">MSGSFHLPTAIVVAGGMLLTYALVRLLRHGRGASRGFVSDIDQATHATLHTASLAARHLQDGLTPDGTAKAARHLRQLLGSPAVAVTDATSLLAWDGAADHHAAHARQDAEEVLRTGHTIVLGPGEVTCSDPDCPVRGAVVAPVVAGDRVVAAIAAYGPHASAGLARATEEVAGWMATQAELADLGHQRTRTMEAELRALRAQISPHFIYNSLAAIASFVRTDPDRARDLLLEFADFTRYALRRGGAFTTLAEELRNVERYLVLEQARFGDRLRISLLVAPEVLPVTVPYLAIQPLVENAVRHGLAGKEGGGHISIVATDEGAEAGISIEDDGVGSDPQAIRTVLDGRSDSDHVGLGNVDARLRQVYGDDFGLVVETAPGAGTKVSFRVPKYAPGVHATT</sequence>
<dbReference type="EMBL" id="BAABLO010000001">
    <property type="protein sequence ID" value="GAA4711038.1"/>
    <property type="molecule type" value="Genomic_DNA"/>
</dbReference>
<comment type="caution">
    <text evidence="3">The sequence shown here is derived from an EMBL/GenBank/DDBJ whole genome shotgun (WGS) entry which is preliminary data.</text>
</comment>
<name>A0ABP8XQA7_9MICO</name>
<evidence type="ECO:0000313" key="4">
    <source>
        <dbReference type="Proteomes" id="UP001500556"/>
    </source>
</evidence>
<dbReference type="Pfam" id="PF02518">
    <property type="entry name" value="HATPase_c"/>
    <property type="match status" value="1"/>
</dbReference>
<proteinExistence type="predicted"/>
<dbReference type="InterPro" id="IPR010559">
    <property type="entry name" value="Sig_transdc_His_kin_internal"/>
</dbReference>
<dbReference type="GO" id="GO:0016301">
    <property type="term" value="F:kinase activity"/>
    <property type="evidence" value="ECO:0007669"/>
    <property type="project" value="UniProtKB-KW"/>
</dbReference>
<keyword evidence="4" id="KW-1185">Reference proteome</keyword>
<gene>
    <name evidence="3" type="ORF">GCM10025782_03890</name>
</gene>
<dbReference type="InterPro" id="IPR036890">
    <property type="entry name" value="HATPase_C_sf"/>
</dbReference>
<keyword evidence="1" id="KW-0812">Transmembrane</keyword>
<accession>A0ABP8XQA7</accession>
<keyword evidence="1" id="KW-0472">Membrane</keyword>
<dbReference type="InterPro" id="IPR050640">
    <property type="entry name" value="Bact_2-comp_sensor_kinase"/>
</dbReference>
<dbReference type="Proteomes" id="UP001500556">
    <property type="component" value="Unassembled WGS sequence"/>
</dbReference>
<evidence type="ECO:0000259" key="2">
    <source>
        <dbReference type="SMART" id="SM00387"/>
    </source>
</evidence>